<feature type="region of interest" description="Disordered" evidence="2">
    <location>
        <begin position="87"/>
        <end position="148"/>
    </location>
</feature>
<name>A0A8B8C0D6_CRAVI</name>
<proteinExistence type="predicted"/>
<feature type="coiled-coil region" evidence="1">
    <location>
        <begin position="179"/>
        <end position="206"/>
    </location>
</feature>
<organism evidence="4 5">
    <name type="scientific">Crassostrea virginica</name>
    <name type="common">Eastern oyster</name>
    <dbReference type="NCBI Taxonomy" id="6565"/>
    <lineage>
        <taxon>Eukaryota</taxon>
        <taxon>Metazoa</taxon>
        <taxon>Spiralia</taxon>
        <taxon>Lophotrochozoa</taxon>
        <taxon>Mollusca</taxon>
        <taxon>Bivalvia</taxon>
        <taxon>Autobranchia</taxon>
        <taxon>Pteriomorphia</taxon>
        <taxon>Ostreida</taxon>
        <taxon>Ostreoidea</taxon>
        <taxon>Ostreidae</taxon>
        <taxon>Crassostrea</taxon>
    </lineage>
</organism>
<dbReference type="AlphaFoldDB" id="A0A8B8C0D6"/>
<feature type="compositionally biased region" description="Polar residues" evidence="2">
    <location>
        <begin position="106"/>
        <end position="124"/>
    </location>
</feature>
<evidence type="ECO:0000313" key="4">
    <source>
        <dbReference type="Proteomes" id="UP000694844"/>
    </source>
</evidence>
<feature type="signal peptide" evidence="3">
    <location>
        <begin position="1"/>
        <end position="27"/>
    </location>
</feature>
<evidence type="ECO:0000313" key="5">
    <source>
        <dbReference type="RefSeq" id="XP_022309108.1"/>
    </source>
</evidence>
<reference evidence="5" key="1">
    <citation type="submission" date="2025-08" db="UniProtKB">
        <authorList>
            <consortium name="RefSeq"/>
        </authorList>
    </citation>
    <scope>IDENTIFICATION</scope>
    <source>
        <tissue evidence="5">Whole sample</tissue>
    </source>
</reference>
<evidence type="ECO:0000256" key="2">
    <source>
        <dbReference type="SAM" id="MobiDB-lite"/>
    </source>
</evidence>
<protein>
    <submittedName>
        <fullName evidence="5">Uncharacterized protein LOC111114880</fullName>
    </submittedName>
</protein>
<dbReference type="GeneID" id="111114880"/>
<dbReference type="RefSeq" id="XP_022309108.1">
    <property type="nucleotide sequence ID" value="XM_022453400.1"/>
</dbReference>
<evidence type="ECO:0000256" key="3">
    <source>
        <dbReference type="SAM" id="SignalP"/>
    </source>
</evidence>
<evidence type="ECO:0000256" key="1">
    <source>
        <dbReference type="SAM" id="Coils"/>
    </source>
</evidence>
<keyword evidence="1" id="KW-0175">Coiled coil</keyword>
<keyword evidence="4" id="KW-1185">Reference proteome</keyword>
<gene>
    <name evidence="5" type="primary">LOC111114880</name>
</gene>
<keyword evidence="3" id="KW-0732">Signal</keyword>
<feature type="chain" id="PRO_5034176914" evidence="3">
    <location>
        <begin position="28"/>
        <end position="319"/>
    </location>
</feature>
<dbReference type="Proteomes" id="UP000694844">
    <property type="component" value="Chromosome 9"/>
</dbReference>
<dbReference type="KEGG" id="cvn:111114880"/>
<dbReference type="OrthoDB" id="6202833at2759"/>
<accession>A0A8B8C0D6</accession>
<sequence>MANVIRIIRIITCLLFVNGCVIDHVTSQTIDKSLGGSHGSVDGNQQVISRRVPVWITTVTEAPRPSESPPQGLSNFERSFVLNPANGFVRFRNPSSNSQSERRTPTGETSPGRATNPSGQSNFRFRTGFPESGNENSISEKPTGMERFSTSFRTPRFSRRNTWRDTRNSLGNQNPVSMIESNNERIRRLEAERRRLIQENIRKKYQNNAFLNTRGMVSGVRIPTRSQVLSRDSTSSNQIQRLMSPGTDASNQNRAVAFARRTAQRPIVSTDLNDQQSTVNADSQSARELLKEVSVPRSRGANSYLKSLLYNALRRVNKN</sequence>